<dbReference type="InterPro" id="IPR020103">
    <property type="entry name" value="PsdUridine_synth_cat_dom_sf"/>
</dbReference>
<dbReference type="EMBL" id="JBHRYN010000005">
    <property type="protein sequence ID" value="MFC3700490.1"/>
    <property type="molecule type" value="Genomic_DNA"/>
</dbReference>
<feature type="region of interest" description="Disordered" evidence="4">
    <location>
        <begin position="189"/>
        <end position="238"/>
    </location>
</feature>
<dbReference type="InterPro" id="IPR050343">
    <property type="entry name" value="RsuA_PseudoU_synthase"/>
</dbReference>
<dbReference type="Gene3D" id="3.30.70.1560">
    <property type="entry name" value="Alpha-L RNA-binding motif"/>
    <property type="match status" value="1"/>
</dbReference>
<gene>
    <name evidence="6" type="ORF">ACFOND_02475</name>
</gene>
<dbReference type="Pfam" id="PF00849">
    <property type="entry name" value="PseudoU_synth_2"/>
    <property type="match status" value="1"/>
</dbReference>
<evidence type="ECO:0000259" key="5">
    <source>
        <dbReference type="Pfam" id="PF00849"/>
    </source>
</evidence>
<reference evidence="7" key="1">
    <citation type="journal article" date="2019" name="Int. J. Syst. Evol. Microbiol.">
        <title>The Global Catalogue of Microorganisms (GCM) 10K type strain sequencing project: providing services to taxonomists for standard genome sequencing and annotation.</title>
        <authorList>
            <consortium name="The Broad Institute Genomics Platform"/>
            <consortium name="The Broad Institute Genome Sequencing Center for Infectious Disease"/>
            <person name="Wu L."/>
            <person name="Ma J."/>
        </authorList>
    </citation>
    <scope>NUCLEOTIDE SEQUENCE [LARGE SCALE GENOMIC DNA]</scope>
    <source>
        <strain evidence="7">CECT 8288</strain>
    </source>
</reference>
<comment type="caution">
    <text evidence="6">The sequence shown here is derived from an EMBL/GenBank/DDBJ whole genome shotgun (WGS) entry which is preliminary data.</text>
</comment>
<dbReference type="InterPro" id="IPR006145">
    <property type="entry name" value="PsdUridine_synth_RsuA/RluA"/>
</dbReference>
<dbReference type="PANTHER" id="PTHR47683">
    <property type="entry name" value="PSEUDOURIDINE SYNTHASE FAMILY PROTEIN-RELATED"/>
    <property type="match status" value="1"/>
</dbReference>
<keyword evidence="2 3" id="KW-0413">Isomerase</keyword>
<feature type="compositionally biased region" description="Basic residues" evidence="4">
    <location>
        <begin position="205"/>
        <end position="218"/>
    </location>
</feature>
<dbReference type="InterPro" id="IPR018496">
    <property type="entry name" value="PsdUridine_synth_RsuA/RluB_CS"/>
</dbReference>
<evidence type="ECO:0000313" key="6">
    <source>
        <dbReference type="EMBL" id="MFC3700490.1"/>
    </source>
</evidence>
<dbReference type="EC" id="5.4.99.-" evidence="3"/>
<dbReference type="InterPro" id="IPR020094">
    <property type="entry name" value="TruA/RsuA/RluB/E/F_N"/>
</dbReference>
<dbReference type="InterPro" id="IPR000748">
    <property type="entry name" value="PsdUridine_synth_RsuA/RluB/E/F"/>
</dbReference>
<dbReference type="PANTHER" id="PTHR47683:SF2">
    <property type="entry name" value="RNA-BINDING S4 DOMAIN-CONTAINING PROTEIN"/>
    <property type="match status" value="1"/>
</dbReference>
<organism evidence="6 7">
    <name type="scientific">Reinekea marina</name>
    <dbReference type="NCBI Taxonomy" id="1310421"/>
    <lineage>
        <taxon>Bacteria</taxon>
        <taxon>Pseudomonadati</taxon>
        <taxon>Pseudomonadota</taxon>
        <taxon>Gammaproteobacteria</taxon>
        <taxon>Oceanospirillales</taxon>
        <taxon>Saccharospirillaceae</taxon>
        <taxon>Reinekea</taxon>
    </lineage>
</organism>
<feature type="domain" description="Pseudouridine synthase RsuA/RluA-like" evidence="5">
    <location>
        <begin position="4"/>
        <end position="149"/>
    </location>
</feature>
<sequence>MPTYLLLNKPFQVLTQFTDSEGRETLAKYISTPGIYSAGRLDYDSEGLLLLTDDGALTHAMMDPKHKVPKTYYAQVEGLPSDESLLQLQSGLELKDGITKPCEAMIVDEPIWLWERNPPIRERKNIPTSWIKLTITEGKNRQVRRMTAAVGHPTLRLVRFSIGKLRLDDLKPGESRIIDKQLLSDNGIKWKAKKSSPKTAFTSKKPPKRPDQRRHRSRPNQNQSRTNGKTQPDNPKNR</sequence>
<evidence type="ECO:0000256" key="4">
    <source>
        <dbReference type="SAM" id="MobiDB-lite"/>
    </source>
</evidence>
<comment type="similarity">
    <text evidence="1 3">Belongs to the pseudouridine synthase RsuA family.</text>
</comment>
<dbReference type="NCBIfam" id="TIGR00093">
    <property type="entry name" value="pseudouridine synthase"/>
    <property type="match status" value="1"/>
</dbReference>
<feature type="compositionally biased region" description="Polar residues" evidence="4">
    <location>
        <begin position="219"/>
        <end position="238"/>
    </location>
</feature>
<dbReference type="Proteomes" id="UP001595710">
    <property type="component" value="Unassembled WGS sequence"/>
</dbReference>
<dbReference type="SUPFAM" id="SSF55120">
    <property type="entry name" value="Pseudouridine synthase"/>
    <property type="match status" value="1"/>
</dbReference>
<evidence type="ECO:0000256" key="3">
    <source>
        <dbReference type="RuleBase" id="RU003887"/>
    </source>
</evidence>
<name>A0ABV7WPM9_9GAMM</name>
<evidence type="ECO:0000256" key="1">
    <source>
        <dbReference type="ARBA" id="ARBA00008348"/>
    </source>
</evidence>
<keyword evidence="7" id="KW-1185">Reference proteome</keyword>
<evidence type="ECO:0000256" key="2">
    <source>
        <dbReference type="ARBA" id="ARBA00023235"/>
    </source>
</evidence>
<dbReference type="InterPro" id="IPR042092">
    <property type="entry name" value="PsdUridine_s_RsuA/RluB/E/F_cat"/>
</dbReference>
<dbReference type="Gene3D" id="3.30.70.580">
    <property type="entry name" value="Pseudouridine synthase I, catalytic domain, N-terminal subdomain"/>
    <property type="match status" value="1"/>
</dbReference>
<accession>A0ABV7WPM9</accession>
<dbReference type="PROSITE" id="PS01149">
    <property type="entry name" value="PSI_RSU"/>
    <property type="match status" value="1"/>
</dbReference>
<proteinExistence type="inferred from homology"/>
<dbReference type="RefSeq" id="WP_290281804.1">
    <property type="nucleotide sequence ID" value="NZ_JAUFQI010000001.1"/>
</dbReference>
<protein>
    <recommendedName>
        <fullName evidence="3">Pseudouridine synthase</fullName>
        <ecNumber evidence="3">5.4.99.-</ecNumber>
    </recommendedName>
</protein>
<evidence type="ECO:0000313" key="7">
    <source>
        <dbReference type="Proteomes" id="UP001595710"/>
    </source>
</evidence>